<feature type="domain" description="N-acetyltransferase" evidence="4">
    <location>
        <begin position="8"/>
        <end position="164"/>
    </location>
</feature>
<evidence type="ECO:0000256" key="2">
    <source>
        <dbReference type="ARBA" id="ARBA00023315"/>
    </source>
</evidence>
<dbReference type="GO" id="GO:0016747">
    <property type="term" value="F:acyltransferase activity, transferring groups other than amino-acyl groups"/>
    <property type="evidence" value="ECO:0007669"/>
    <property type="project" value="InterPro"/>
</dbReference>
<dbReference type="EMBL" id="LHPH01000004">
    <property type="protein sequence ID" value="KPH64662.1"/>
    <property type="molecule type" value="Genomic_DNA"/>
</dbReference>
<protein>
    <submittedName>
        <fullName evidence="5">Acetyltransferase</fullName>
    </submittedName>
</protein>
<dbReference type="PANTHER" id="PTHR43792">
    <property type="entry name" value="GNAT FAMILY, PUTATIVE (AFU_ORTHOLOGUE AFUA_3G00765)-RELATED-RELATED"/>
    <property type="match status" value="1"/>
</dbReference>
<evidence type="ECO:0000259" key="4">
    <source>
        <dbReference type="PROSITE" id="PS51186"/>
    </source>
</evidence>
<evidence type="ECO:0000256" key="1">
    <source>
        <dbReference type="ARBA" id="ARBA00022679"/>
    </source>
</evidence>
<keyword evidence="2" id="KW-0012">Acyltransferase</keyword>
<dbReference type="PANTHER" id="PTHR43792:SF8">
    <property type="entry name" value="[RIBOSOMAL PROTEIN US5]-ALANINE N-ACETYLTRANSFERASE"/>
    <property type="match status" value="1"/>
</dbReference>
<name>A0A0N1ELT7_9GAMM</name>
<evidence type="ECO:0000313" key="5">
    <source>
        <dbReference type="EMBL" id="KPH64662.1"/>
    </source>
</evidence>
<dbReference type="InterPro" id="IPR051531">
    <property type="entry name" value="N-acetyltransferase"/>
</dbReference>
<dbReference type="InterPro" id="IPR016181">
    <property type="entry name" value="Acyl_CoA_acyltransferase"/>
</dbReference>
<dbReference type="InterPro" id="IPR000182">
    <property type="entry name" value="GNAT_dom"/>
</dbReference>
<gene>
    <name evidence="5" type="ORF">ADS77_05170</name>
</gene>
<dbReference type="Pfam" id="PF13302">
    <property type="entry name" value="Acetyltransf_3"/>
    <property type="match status" value="1"/>
</dbReference>
<dbReference type="SUPFAM" id="SSF55729">
    <property type="entry name" value="Acyl-CoA N-acyltransferases (Nat)"/>
    <property type="match status" value="1"/>
</dbReference>
<evidence type="ECO:0000256" key="3">
    <source>
        <dbReference type="ARBA" id="ARBA00038502"/>
    </source>
</evidence>
<dbReference type="RefSeq" id="WP_054453271.1">
    <property type="nucleotide sequence ID" value="NZ_LHPH01000004.1"/>
</dbReference>
<reference evidence="5 6" key="1">
    <citation type="submission" date="2015-08" db="EMBL/GenBank/DDBJ databases">
        <title>Draft Genome Sequence of Pseudoalteromonas porphyrae UCD-SED14.</title>
        <authorList>
            <person name="Coil D.A."/>
            <person name="Jospin G."/>
            <person name="Lee R.D."/>
            <person name="Eisen J.A."/>
        </authorList>
    </citation>
    <scope>NUCLEOTIDE SEQUENCE [LARGE SCALE GENOMIC DNA]</scope>
    <source>
        <strain evidence="5 6">UCD-SED14</strain>
    </source>
</reference>
<dbReference type="PATRIC" id="fig|187330.3.peg.2799"/>
<dbReference type="AlphaFoldDB" id="A0A0N1ELT7"/>
<accession>A0A0N1ELT7</accession>
<comment type="caution">
    <text evidence="5">The sequence shown here is derived from an EMBL/GenBank/DDBJ whole genome shotgun (WGS) entry which is preliminary data.</text>
</comment>
<dbReference type="Proteomes" id="UP000037848">
    <property type="component" value="Unassembled WGS sequence"/>
</dbReference>
<proteinExistence type="inferred from homology"/>
<keyword evidence="1 5" id="KW-0808">Transferase</keyword>
<sequence length="175" mass="19267">MHIAGARIKLSPLDESDLDLFIEISMSSAMMEHVYDPCTFEQANDAFIAKSRPWTMDSDGWLSLGITEVTTGEKLGNIGLKITSHEARIAEVGFMIKPSAQGRGFASEALNLIKHFALLELGLNKLVATCSVGNSNSYKLLEKNGFIREGCLKQNVIIKGEYVDDYIYGLCKSDL</sequence>
<comment type="similarity">
    <text evidence="3">Belongs to the acetyltransferase family. RimJ subfamily.</text>
</comment>
<keyword evidence="6" id="KW-1185">Reference proteome</keyword>
<dbReference type="STRING" id="187330.AMS58_10960"/>
<evidence type="ECO:0000313" key="6">
    <source>
        <dbReference type="Proteomes" id="UP000037848"/>
    </source>
</evidence>
<dbReference type="OrthoDB" id="7852312at2"/>
<organism evidence="5 6">
    <name type="scientific">Pseudoalteromonas porphyrae</name>
    <dbReference type="NCBI Taxonomy" id="187330"/>
    <lineage>
        <taxon>Bacteria</taxon>
        <taxon>Pseudomonadati</taxon>
        <taxon>Pseudomonadota</taxon>
        <taxon>Gammaproteobacteria</taxon>
        <taxon>Alteromonadales</taxon>
        <taxon>Pseudoalteromonadaceae</taxon>
        <taxon>Pseudoalteromonas</taxon>
    </lineage>
</organism>
<dbReference type="Gene3D" id="3.40.630.30">
    <property type="match status" value="1"/>
</dbReference>
<dbReference type="PROSITE" id="PS51186">
    <property type="entry name" value="GNAT"/>
    <property type="match status" value="1"/>
</dbReference>